<gene>
    <name evidence="2" type="ORF">Lalb_Chr05g0229241</name>
</gene>
<dbReference type="Pfam" id="PF14381">
    <property type="entry name" value="EDR1_CTR1_ARMC3_pept"/>
    <property type="match status" value="1"/>
</dbReference>
<dbReference type="AlphaFoldDB" id="A0A6A4QK33"/>
<keyword evidence="2" id="KW-0808">Transferase</keyword>
<accession>A0A6A4QK33</accession>
<keyword evidence="3" id="KW-1185">Reference proteome</keyword>
<protein>
    <submittedName>
        <fullName evidence="2">Putative non-specific serine/threonine protein kinase</fullName>
    </submittedName>
</protein>
<dbReference type="GO" id="GO:0004674">
    <property type="term" value="F:protein serine/threonine kinase activity"/>
    <property type="evidence" value="ECO:0007669"/>
    <property type="project" value="UniProtKB-KW"/>
</dbReference>
<keyword evidence="2" id="KW-0418">Kinase</keyword>
<evidence type="ECO:0000313" key="2">
    <source>
        <dbReference type="EMBL" id="KAE9614538.1"/>
    </source>
</evidence>
<reference evidence="3" key="1">
    <citation type="journal article" date="2020" name="Nat. Commun.">
        <title>Genome sequence of the cluster root forming white lupin.</title>
        <authorList>
            <person name="Hufnagel B."/>
            <person name="Marques A."/>
            <person name="Soriano A."/>
            <person name="Marques L."/>
            <person name="Divol F."/>
            <person name="Doumas P."/>
            <person name="Sallet E."/>
            <person name="Mancinotti D."/>
            <person name="Carrere S."/>
            <person name="Marande W."/>
            <person name="Arribat S."/>
            <person name="Keller J."/>
            <person name="Huneau C."/>
            <person name="Blein T."/>
            <person name="Aime D."/>
            <person name="Laguerre M."/>
            <person name="Taylor J."/>
            <person name="Schubert V."/>
            <person name="Nelson M."/>
            <person name="Geu-Flores F."/>
            <person name="Crespi M."/>
            <person name="Gallardo-Guerrero K."/>
            <person name="Delaux P.-M."/>
            <person name="Salse J."/>
            <person name="Berges H."/>
            <person name="Guyot R."/>
            <person name="Gouzy J."/>
            <person name="Peret B."/>
        </authorList>
    </citation>
    <scope>NUCLEOTIDE SEQUENCE [LARGE SCALE GENOMIC DNA]</scope>
    <source>
        <strain evidence="3">cv. Amiga</strain>
    </source>
</reference>
<evidence type="ECO:0000259" key="1">
    <source>
        <dbReference type="Pfam" id="PF14381"/>
    </source>
</evidence>
<feature type="domain" description="EDR1/CTR1/ARMC3-like peptidase-like" evidence="1">
    <location>
        <begin position="2"/>
        <end position="71"/>
    </location>
</feature>
<dbReference type="InterPro" id="IPR055164">
    <property type="entry name" value="EDR1/CTR1/ARMC3-like_pept-like"/>
</dbReference>
<organism evidence="2 3">
    <name type="scientific">Lupinus albus</name>
    <name type="common">White lupine</name>
    <name type="synonym">Lupinus termis</name>
    <dbReference type="NCBI Taxonomy" id="3870"/>
    <lineage>
        <taxon>Eukaryota</taxon>
        <taxon>Viridiplantae</taxon>
        <taxon>Streptophyta</taxon>
        <taxon>Embryophyta</taxon>
        <taxon>Tracheophyta</taxon>
        <taxon>Spermatophyta</taxon>
        <taxon>Magnoliopsida</taxon>
        <taxon>eudicotyledons</taxon>
        <taxon>Gunneridae</taxon>
        <taxon>Pentapetalae</taxon>
        <taxon>rosids</taxon>
        <taxon>fabids</taxon>
        <taxon>Fabales</taxon>
        <taxon>Fabaceae</taxon>
        <taxon>Papilionoideae</taxon>
        <taxon>50 kb inversion clade</taxon>
        <taxon>genistoids sensu lato</taxon>
        <taxon>core genistoids</taxon>
        <taxon>Genisteae</taxon>
        <taxon>Lupinus</taxon>
    </lineage>
</organism>
<sequence length="72" mass="7887">MDTAMQRKVPFLTDLEAKLGSSSLEVVIVDCAIDPALRESMQIKHCIALDCPVTEVAILVQRLSEIVTGKMD</sequence>
<evidence type="ECO:0000313" key="3">
    <source>
        <dbReference type="Proteomes" id="UP000447434"/>
    </source>
</evidence>
<proteinExistence type="predicted"/>
<keyword evidence="2" id="KW-0723">Serine/threonine-protein kinase</keyword>
<name>A0A6A4QK33_LUPAL</name>
<dbReference type="OrthoDB" id="7537227at2759"/>
<dbReference type="EMBL" id="WOCE01000005">
    <property type="protein sequence ID" value="KAE9614538.1"/>
    <property type="molecule type" value="Genomic_DNA"/>
</dbReference>
<dbReference type="Proteomes" id="UP000447434">
    <property type="component" value="Chromosome 5"/>
</dbReference>
<comment type="caution">
    <text evidence="2">The sequence shown here is derived from an EMBL/GenBank/DDBJ whole genome shotgun (WGS) entry which is preliminary data.</text>
</comment>